<keyword evidence="1" id="KW-1133">Transmembrane helix</keyword>
<feature type="transmembrane region" description="Helical" evidence="1">
    <location>
        <begin position="187"/>
        <end position="211"/>
    </location>
</feature>
<dbReference type="EMBL" id="GG745614">
    <property type="protein sequence ID" value="EFD92247.1"/>
    <property type="molecule type" value="Genomic_DNA"/>
</dbReference>
<keyword evidence="1" id="KW-0472">Membrane</keyword>
<keyword evidence="1" id="KW-0812">Transmembrane</keyword>
<dbReference type="AlphaFoldDB" id="D6GX24"/>
<organism evidence="2 3">
    <name type="scientific">Candidatus Parvarchaeum acidophilus ARMAN-5</name>
    <dbReference type="NCBI Taxonomy" id="662762"/>
    <lineage>
        <taxon>Archaea</taxon>
        <taxon>Candidatus Parvarchaeota</taxon>
        <taxon>Candidatus Parvarchaeum</taxon>
    </lineage>
</organism>
<feature type="transmembrane region" description="Helical" evidence="1">
    <location>
        <begin position="143"/>
        <end position="167"/>
    </location>
</feature>
<protein>
    <submittedName>
        <fullName evidence="2">Uncharacterized protein</fullName>
    </submittedName>
</protein>
<proteinExistence type="predicted"/>
<feature type="transmembrane region" description="Helical" evidence="1">
    <location>
        <begin position="109"/>
        <end position="131"/>
    </location>
</feature>
<reference evidence="2 3" key="1">
    <citation type="journal article" date="2010" name="Proc. Natl. Acad. Sci. U.S.A.">
        <title>Enigmatic, ultrasmall, uncultivated Archaea.</title>
        <authorList>
            <person name="Baker B.J."/>
            <person name="Comolli L.R."/>
            <person name="Dick G.J."/>
            <person name="Hauser L.J."/>
            <person name="Hyatt D."/>
            <person name="Dill B.D."/>
            <person name="Land M.L."/>
            <person name="Verberkmoes N.C."/>
            <person name="Hettich R.L."/>
            <person name="Banfield J.F."/>
        </authorList>
    </citation>
    <scope>NUCLEOTIDE SEQUENCE [LARGE SCALE GENOMIC DNA]</scope>
</reference>
<evidence type="ECO:0000256" key="1">
    <source>
        <dbReference type="SAM" id="Phobius"/>
    </source>
</evidence>
<feature type="transmembrane region" description="Helical" evidence="1">
    <location>
        <begin position="12"/>
        <end position="33"/>
    </location>
</feature>
<accession>D6GX24</accession>
<dbReference type="Proteomes" id="UP000009376">
    <property type="component" value="Unassembled WGS sequence"/>
</dbReference>
<evidence type="ECO:0000313" key="2">
    <source>
        <dbReference type="EMBL" id="EFD92247.1"/>
    </source>
</evidence>
<evidence type="ECO:0000313" key="3">
    <source>
        <dbReference type="Proteomes" id="UP000009376"/>
    </source>
</evidence>
<name>D6GX24_PARA5</name>
<gene>
    <name evidence="2" type="ORF">BJBARM5_1048</name>
</gene>
<sequence>MLGNAGRYIGGLLLFLGLLFFIVILAGFSSGFFSHSFAQSAINQIMGYTTSQYQLSNVVSPVNISSLNSTVIPQLNSKISYINCGMGCLASSYLKSVSGINLPMNNIDLYHYELIALAIAIIGAVLMFFSYEKEKKLTAIGKNMISTAILSVVIFYIPLSFIIPYLFSFPISSFSLKIPTTVLSSFSSSILSIDIIVAVIGIVLWVVAGIIKKLKKVPQQNLGTKLIVTQK</sequence>